<comment type="caution">
    <text evidence="1">The sequence shown here is derived from an EMBL/GenBank/DDBJ whole genome shotgun (WGS) entry which is preliminary data.</text>
</comment>
<reference evidence="1" key="1">
    <citation type="journal article" date="2015" name="Nature">
        <title>Complex archaea that bridge the gap between prokaryotes and eukaryotes.</title>
        <authorList>
            <person name="Spang A."/>
            <person name="Saw J.H."/>
            <person name="Jorgensen S.L."/>
            <person name="Zaremba-Niedzwiedzka K."/>
            <person name="Martijn J."/>
            <person name="Lind A.E."/>
            <person name="van Eijk R."/>
            <person name="Schleper C."/>
            <person name="Guy L."/>
            <person name="Ettema T.J."/>
        </authorList>
    </citation>
    <scope>NUCLEOTIDE SEQUENCE</scope>
</reference>
<proteinExistence type="predicted"/>
<organism evidence="1">
    <name type="scientific">marine sediment metagenome</name>
    <dbReference type="NCBI Taxonomy" id="412755"/>
    <lineage>
        <taxon>unclassified sequences</taxon>
        <taxon>metagenomes</taxon>
        <taxon>ecological metagenomes</taxon>
    </lineage>
</organism>
<sequence length="415" mass="46451">MKKIIVAILGIVSLLLIWGNICLAEEIELGGDISHNLFYLSREGELFQNITQYGLFLKKNIRGGKGKVYLSFKGGHDSIRKDSIEPVKFDEAYVDIYLKNTDLRVGRQVVSWGTADGINPTNYINPRELSLTETEPGGKPLAILKATYYGKKADMTGVIVFDFEPLEIPEELEMAIGQLIPGFGGFPSPAEIENTLENMEFALKVEKRIADWDTKLSYFHGWEDYPALWIELQPGSTSQFEAKSQYQQVDKVGLATAGSFKKVGLWSEIAYVMPREIEEMRNAFISFSMNKPYLQAVLGADYTLGKVYVEGQYIYYQNGSLLSPYNQYETGEDITAGNYLMVQSSYGINQVHSLRLAGIVNLQDSSYTLMPQYTYAINEVTDLSLGAALFLGEAGTEFGMLKIIDFINLGIKISF</sequence>
<name>A0A0F9P9R2_9ZZZZ</name>
<dbReference type="SUPFAM" id="SSF56935">
    <property type="entry name" value="Porins"/>
    <property type="match status" value="1"/>
</dbReference>
<gene>
    <name evidence="1" type="ORF">LCGC14_0927890</name>
</gene>
<dbReference type="InterPro" id="IPR010727">
    <property type="entry name" value="DUF1302"/>
</dbReference>
<protein>
    <submittedName>
        <fullName evidence="1">Uncharacterized protein</fullName>
    </submittedName>
</protein>
<dbReference type="AlphaFoldDB" id="A0A0F9P9R2"/>
<dbReference type="Pfam" id="PF06980">
    <property type="entry name" value="DUF1302"/>
    <property type="match status" value="1"/>
</dbReference>
<evidence type="ECO:0000313" key="1">
    <source>
        <dbReference type="EMBL" id="KKN21202.1"/>
    </source>
</evidence>
<dbReference type="EMBL" id="LAZR01003170">
    <property type="protein sequence ID" value="KKN21202.1"/>
    <property type="molecule type" value="Genomic_DNA"/>
</dbReference>
<accession>A0A0F9P9R2</accession>